<evidence type="ECO:0000256" key="7">
    <source>
        <dbReference type="ARBA" id="ARBA00023224"/>
    </source>
</evidence>
<dbReference type="GO" id="GO:0033041">
    <property type="term" value="F:sweet taste receptor activity"/>
    <property type="evidence" value="ECO:0007669"/>
    <property type="project" value="TreeGrafter"/>
</dbReference>
<evidence type="ECO:0000256" key="6">
    <source>
        <dbReference type="ARBA" id="ARBA00023170"/>
    </source>
</evidence>
<dbReference type="GO" id="GO:0005886">
    <property type="term" value="C:plasma membrane"/>
    <property type="evidence" value="ECO:0007669"/>
    <property type="project" value="UniProtKB-SubCell"/>
</dbReference>
<keyword evidence="4 8" id="KW-1133">Transmembrane helix</keyword>
<feature type="transmembrane region" description="Helical" evidence="8">
    <location>
        <begin position="79"/>
        <end position="96"/>
    </location>
</feature>
<name>A0A6J2U9S0_DROLE</name>
<evidence type="ECO:0000256" key="8">
    <source>
        <dbReference type="RuleBase" id="RU363108"/>
    </source>
</evidence>
<comment type="subcellular location">
    <subcellularLocation>
        <location evidence="1 8">Cell membrane</location>
        <topology evidence="1 8">Multi-pass membrane protein</topology>
    </subcellularLocation>
</comment>
<dbReference type="GeneID" id="115631359"/>
<evidence type="ECO:0000256" key="2">
    <source>
        <dbReference type="ARBA" id="ARBA00022475"/>
    </source>
</evidence>
<sequence>MEEDQPLELEVFKRNPLAELVNLLHGILNVFTISMALFRNWWFSEELARVINELLRLEKHCVKYCKLDMEECLQFDRFIIHKGLMSILLIVSTLLLEYGMSPINKVQYYIGVLTITALQLSMMVMALQFYFAVLHIYRLVWVVNRQLLRLANHLADGSTTVDASKFPMMLQDYRLVLNLSHRIVSIYDYQVTLHLITFLTANMMGVFFFIVINISLQNSSDFIAFIIFPQAIAFNLWDFWLSIEICDLVEQSGRQTSAILKLFSDFNGLSVEFERTVQVFALFISHRKLQIRHCGLFYVNNALGFQMIVTSVLYLIFFVQFDFMNL</sequence>
<dbReference type="InterPro" id="IPR013604">
    <property type="entry name" value="7TM_chemorcpt"/>
</dbReference>
<dbReference type="RefSeq" id="XP_030383937.1">
    <property type="nucleotide sequence ID" value="XM_030528077.1"/>
</dbReference>
<dbReference type="GO" id="GO:0007165">
    <property type="term" value="P:signal transduction"/>
    <property type="evidence" value="ECO:0007669"/>
    <property type="project" value="UniProtKB-KW"/>
</dbReference>
<feature type="transmembrane region" description="Helical" evidence="8">
    <location>
        <begin position="222"/>
        <end position="241"/>
    </location>
</feature>
<feature type="transmembrane region" description="Helical" evidence="8">
    <location>
        <begin position="296"/>
        <end position="321"/>
    </location>
</feature>
<keyword evidence="3 8" id="KW-0812">Transmembrane</keyword>
<reference evidence="10" key="1">
    <citation type="submission" date="2025-08" db="UniProtKB">
        <authorList>
            <consortium name="RefSeq"/>
        </authorList>
    </citation>
    <scope>IDENTIFICATION</scope>
    <source>
        <strain evidence="10">11010-0011.00</strain>
        <tissue evidence="10">Whole body</tissue>
    </source>
</reference>
<comment type="function">
    <text evidence="8">Gustatory receptor which mediates acceptance or avoidance behavior, depending on its substrates.</text>
</comment>
<proteinExistence type="inferred from homology"/>
<evidence type="ECO:0000256" key="5">
    <source>
        <dbReference type="ARBA" id="ARBA00023136"/>
    </source>
</evidence>
<keyword evidence="2 8" id="KW-1003">Cell membrane</keyword>
<gene>
    <name evidence="10" type="primary">LOC115631359</name>
</gene>
<feature type="transmembrane region" description="Helical" evidence="8">
    <location>
        <begin position="20"/>
        <end position="38"/>
    </location>
</feature>
<feature type="transmembrane region" description="Helical" evidence="8">
    <location>
        <begin position="191"/>
        <end position="216"/>
    </location>
</feature>
<dbReference type="Pfam" id="PF08395">
    <property type="entry name" value="7tm_7"/>
    <property type="match status" value="1"/>
</dbReference>
<evidence type="ECO:0000256" key="1">
    <source>
        <dbReference type="ARBA" id="ARBA00004651"/>
    </source>
</evidence>
<evidence type="ECO:0000256" key="3">
    <source>
        <dbReference type="ARBA" id="ARBA00022692"/>
    </source>
</evidence>
<dbReference type="AlphaFoldDB" id="A0A6J2U9S0"/>
<protein>
    <recommendedName>
        <fullName evidence="8">Gustatory receptor</fullName>
    </recommendedName>
</protein>
<comment type="similarity">
    <text evidence="8">Belongs to the insect chemoreceptor superfamily. Gustatory receptor (GR) family.</text>
</comment>
<dbReference type="PANTHER" id="PTHR21143">
    <property type="entry name" value="INVERTEBRATE GUSTATORY RECEPTOR"/>
    <property type="match status" value="1"/>
</dbReference>
<evidence type="ECO:0000313" key="10">
    <source>
        <dbReference type="RefSeq" id="XP_030383937.1"/>
    </source>
</evidence>
<comment type="caution">
    <text evidence="8">Lacks conserved residue(s) required for the propagation of feature annotation.</text>
</comment>
<keyword evidence="7 8" id="KW-0807">Transducer</keyword>
<organism evidence="9 10">
    <name type="scientific">Drosophila lebanonensis</name>
    <name type="common">Fruit fly</name>
    <name type="synonym">Scaptodrosophila lebanonensis</name>
    <dbReference type="NCBI Taxonomy" id="7225"/>
    <lineage>
        <taxon>Eukaryota</taxon>
        <taxon>Metazoa</taxon>
        <taxon>Ecdysozoa</taxon>
        <taxon>Arthropoda</taxon>
        <taxon>Hexapoda</taxon>
        <taxon>Insecta</taxon>
        <taxon>Pterygota</taxon>
        <taxon>Neoptera</taxon>
        <taxon>Endopterygota</taxon>
        <taxon>Diptera</taxon>
        <taxon>Brachycera</taxon>
        <taxon>Muscomorpha</taxon>
        <taxon>Ephydroidea</taxon>
        <taxon>Drosophilidae</taxon>
        <taxon>Scaptodrosophila</taxon>
    </lineage>
</organism>
<evidence type="ECO:0000256" key="4">
    <source>
        <dbReference type="ARBA" id="ARBA00022989"/>
    </source>
</evidence>
<dbReference type="Proteomes" id="UP000504634">
    <property type="component" value="Unplaced"/>
</dbReference>
<dbReference type="GO" id="GO:0043025">
    <property type="term" value="C:neuronal cell body"/>
    <property type="evidence" value="ECO:0007669"/>
    <property type="project" value="TreeGrafter"/>
</dbReference>
<dbReference type="PANTHER" id="PTHR21143:SF131">
    <property type="entry name" value="GUSTATORY AND ODORANT RECEPTOR 63A-RELATED"/>
    <property type="match status" value="1"/>
</dbReference>
<accession>A0A6J2U9S0</accession>
<dbReference type="GO" id="GO:0030424">
    <property type="term" value="C:axon"/>
    <property type="evidence" value="ECO:0007669"/>
    <property type="project" value="TreeGrafter"/>
</dbReference>
<dbReference type="GO" id="GO:0030425">
    <property type="term" value="C:dendrite"/>
    <property type="evidence" value="ECO:0007669"/>
    <property type="project" value="TreeGrafter"/>
</dbReference>
<dbReference type="OrthoDB" id="8067175at2759"/>
<keyword evidence="5 8" id="KW-0472">Membrane</keyword>
<feature type="transmembrane region" description="Helical" evidence="8">
    <location>
        <begin position="108"/>
        <end position="137"/>
    </location>
</feature>
<keyword evidence="6 8" id="KW-0675">Receptor</keyword>
<keyword evidence="9" id="KW-1185">Reference proteome</keyword>
<evidence type="ECO:0000313" key="9">
    <source>
        <dbReference type="Proteomes" id="UP000504634"/>
    </source>
</evidence>